<keyword evidence="2" id="KW-1185">Reference proteome</keyword>
<accession>A0AAW1IET5</accession>
<name>A0AAW1IET5_POPJA</name>
<dbReference type="Proteomes" id="UP001458880">
    <property type="component" value="Unassembled WGS sequence"/>
</dbReference>
<proteinExistence type="predicted"/>
<dbReference type="AlphaFoldDB" id="A0AAW1IET5"/>
<protein>
    <submittedName>
        <fullName evidence="1">Uncharacterized protein</fullName>
    </submittedName>
</protein>
<evidence type="ECO:0000313" key="2">
    <source>
        <dbReference type="Proteomes" id="UP001458880"/>
    </source>
</evidence>
<evidence type="ECO:0000313" key="1">
    <source>
        <dbReference type="EMBL" id="KAK9688274.1"/>
    </source>
</evidence>
<dbReference type="EMBL" id="JASPKY010000597">
    <property type="protein sequence ID" value="KAK9688274.1"/>
    <property type="molecule type" value="Genomic_DNA"/>
</dbReference>
<comment type="caution">
    <text evidence="1">The sequence shown here is derived from an EMBL/GenBank/DDBJ whole genome shotgun (WGS) entry which is preliminary data.</text>
</comment>
<reference evidence="1 2" key="1">
    <citation type="journal article" date="2024" name="BMC Genomics">
        <title>De novo assembly and annotation of Popillia japonica's genome with initial clues to its potential as an invasive pest.</title>
        <authorList>
            <person name="Cucini C."/>
            <person name="Boschi S."/>
            <person name="Funari R."/>
            <person name="Cardaioli E."/>
            <person name="Iannotti N."/>
            <person name="Marturano G."/>
            <person name="Paoli F."/>
            <person name="Bruttini M."/>
            <person name="Carapelli A."/>
            <person name="Frati F."/>
            <person name="Nardi F."/>
        </authorList>
    </citation>
    <scope>NUCLEOTIDE SEQUENCE [LARGE SCALE GENOMIC DNA]</scope>
    <source>
        <strain evidence="1">DMR45628</strain>
    </source>
</reference>
<gene>
    <name evidence="1" type="ORF">QE152_g35669</name>
</gene>
<organism evidence="1 2">
    <name type="scientific">Popillia japonica</name>
    <name type="common">Japanese beetle</name>
    <dbReference type="NCBI Taxonomy" id="7064"/>
    <lineage>
        <taxon>Eukaryota</taxon>
        <taxon>Metazoa</taxon>
        <taxon>Ecdysozoa</taxon>
        <taxon>Arthropoda</taxon>
        <taxon>Hexapoda</taxon>
        <taxon>Insecta</taxon>
        <taxon>Pterygota</taxon>
        <taxon>Neoptera</taxon>
        <taxon>Endopterygota</taxon>
        <taxon>Coleoptera</taxon>
        <taxon>Polyphaga</taxon>
        <taxon>Scarabaeiformia</taxon>
        <taxon>Scarabaeidae</taxon>
        <taxon>Rutelinae</taxon>
        <taxon>Popillia</taxon>
    </lineage>
</organism>
<sequence length="80" mass="8914">MFGSYPDLASLRFSLPVLAAAVLKTFRKEVYHQPPSDAYSGGLCCKKIIRWVLKTCLELLNESLSEINTAEDLNNAPEII</sequence>